<feature type="domain" description="Transposase IS116/IS110/IS902 C-terminal" evidence="2">
    <location>
        <begin position="281"/>
        <end position="366"/>
    </location>
</feature>
<evidence type="ECO:0000313" key="3">
    <source>
        <dbReference type="EMBL" id="TDX53228.1"/>
    </source>
</evidence>
<dbReference type="InterPro" id="IPR047650">
    <property type="entry name" value="Transpos_IS110"/>
</dbReference>
<proteinExistence type="predicted"/>
<dbReference type="PANTHER" id="PTHR33055">
    <property type="entry name" value="TRANSPOSASE FOR INSERTION SEQUENCE ELEMENT IS1111A"/>
    <property type="match status" value="1"/>
</dbReference>
<dbReference type="InterPro" id="IPR003346">
    <property type="entry name" value="Transposase_20"/>
</dbReference>
<dbReference type="AlphaFoldDB" id="A0A4R8H120"/>
<comment type="caution">
    <text evidence="3">The sequence shown here is derived from an EMBL/GenBank/DDBJ whole genome shotgun (WGS) entry which is preliminary data.</text>
</comment>
<keyword evidence="4" id="KW-1185">Reference proteome</keyword>
<dbReference type="GO" id="GO:0004803">
    <property type="term" value="F:transposase activity"/>
    <property type="evidence" value="ECO:0007669"/>
    <property type="project" value="InterPro"/>
</dbReference>
<dbReference type="RefSeq" id="WP_134114867.1">
    <property type="nucleotide sequence ID" value="NZ_SOEG01000003.1"/>
</dbReference>
<dbReference type="Pfam" id="PF02371">
    <property type="entry name" value="Transposase_20"/>
    <property type="match status" value="1"/>
</dbReference>
<evidence type="ECO:0000259" key="1">
    <source>
        <dbReference type="Pfam" id="PF01548"/>
    </source>
</evidence>
<sequence length="418" mass="48577">MDNQTLYVGCDVSTDDNYFCFLNGNGQQLATSTLANNHSGAESLVELISHHMQDNNLKKLVFGVEATSNYHFHLLNFIAYNELFANYEVKVYQLNAQLVRNFKKSYPKRSKTDKYDAFIIADKLRFGRLPEEYMPFNEYEPIKRLTRARFHMAQSLQREMNYFLSNLFLKFSEYKELPFSNTFGATSLALFTEFDVEDIIELSIEELVEFLIDKSKNRFSNPEGYAKEIKKIARNCYRVDRKINDTINLILETSLENIKAFKSNLKRIDKSIAREISKFQNTLDSIPGIGDVFTAGIIAEIGGISNFANDGKLAQYAGLTWNHQQSNEYKNDETRMNKFGNKYLRYYLVQAANSVRQNCPEYSDYYWKKYKESSKHKHKRAQVLSARKLVRLIFVLLRDNTLYDPSRYLKTSGGGQQT</sequence>
<dbReference type="InterPro" id="IPR002525">
    <property type="entry name" value="Transp_IS110-like_N"/>
</dbReference>
<gene>
    <name evidence="3" type="ORF">C7959_10380</name>
</gene>
<dbReference type="PANTHER" id="PTHR33055:SF15">
    <property type="entry name" value="TRANSPOSASE-RELATED"/>
    <property type="match status" value="1"/>
</dbReference>
<evidence type="ECO:0000259" key="2">
    <source>
        <dbReference type="Pfam" id="PF02371"/>
    </source>
</evidence>
<evidence type="ECO:0000313" key="4">
    <source>
        <dbReference type="Proteomes" id="UP000295832"/>
    </source>
</evidence>
<feature type="domain" description="Transposase IS110-like N-terminal" evidence="1">
    <location>
        <begin position="8"/>
        <end position="167"/>
    </location>
</feature>
<name>A0A4R8H120_9FIRM</name>
<dbReference type="NCBIfam" id="NF033542">
    <property type="entry name" value="transpos_IS110"/>
    <property type="match status" value="1"/>
</dbReference>
<dbReference type="Pfam" id="PF01548">
    <property type="entry name" value="DEDD_Tnp_IS110"/>
    <property type="match status" value="1"/>
</dbReference>
<dbReference type="GO" id="GO:0003677">
    <property type="term" value="F:DNA binding"/>
    <property type="evidence" value="ECO:0007669"/>
    <property type="project" value="InterPro"/>
</dbReference>
<accession>A0A4R8H120</accession>
<reference evidence="3 4" key="1">
    <citation type="submission" date="2019-03" db="EMBL/GenBank/DDBJ databases">
        <title>Subsurface microbial communities from deep shales in Ohio and West Virginia, USA.</title>
        <authorList>
            <person name="Wrighton K."/>
        </authorList>
    </citation>
    <scope>NUCLEOTIDE SEQUENCE [LARGE SCALE GENOMIC DNA]</scope>
    <source>
        <strain evidence="3 4">MSL 6dP</strain>
    </source>
</reference>
<dbReference type="GO" id="GO:0006313">
    <property type="term" value="P:DNA transposition"/>
    <property type="evidence" value="ECO:0007669"/>
    <property type="project" value="InterPro"/>
</dbReference>
<organism evidence="3 4">
    <name type="scientific">Orenia marismortui</name>
    <dbReference type="NCBI Taxonomy" id="46469"/>
    <lineage>
        <taxon>Bacteria</taxon>
        <taxon>Bacillati</taxon>
        <taxon>Bacillota</taxon>
        <taxon>Clostridia</taxon>
        <taxon>Halanaerobiales</taxon>
        <taxon>Halobacteroidaceae</taxon>
        <taxon>Orenia</taxon>
    </lineage>
</organism>
<dbReference type="Proteomes" id="UP000295832">
    <property type="component" value="Unassembled WGS sequence"/>
</dbReference>
<dbReference type="EMBL" id="SOEG01000003">
    <property type="protein sequence ID" value="TDX53228.1"/>
    <property type="molecule type" value="Genomic_DNA"/>
</dbReference>
<protein>
    <submittedName>
        <fullName evidence="3">Transposase</fullName>
    </submittedName>
</protein>